<dbReference type="PANTHER" id="PTHR34557">
    <property type="entry name" value="PHYTOCHROMOBILIN:FERREDOXIN OXIDOREDUCTASE, CHLOROPLASTIC"/>
    <property type="match status" value="1"/>
</dbReference>
<comment type="function">
    <text evidence="6">Catalyzes the four-electron reduction of biliverdin IX-alpha (2-electron reduction at both the A and D rings); the reaction proceeds via an isolatable 2-electron intermediate, 181,182-dihydrobiliverdin.</text>
</comment>
<protein>
    <recommendedName>
        <fullName evidence="3 6">Phycocyanobilin:ferredoxin oxidoreductase</fullName>
        <ecNumber evidence="2 6">1.3.7.5</ecNumber>
    </recommendedName>
</protein>
<dbReference type="GO" id="GO:0050620">
    <property type="term" value="F:phycocyanobilin:ferredoxin oxidoreductase activity"/>
    <property type="evidence" value="ECO:0007669"/>
    <property type="project" value="UniProtKB-UniRule"/>
</dbReference>
<evidence type="ECO:0000256" key="3">
    <source>
        <dbReference type="ARBA" id="ARBA00016783"/>
    </source>
</evidence>
<dbReference type="GO" id="GO:0010024">
    <property type="term" value="P:phytochromobilin biosynthetic process"/>
    <property type="evidence" value="ECO:0007669"/>
    <property type="project" value="InterPro"/>
</dbReference>
<gene>
    <name evidence="6 7" type="primary">pcyA</name>
    <name evidence="7" type="ordered locus">AM1_C0185</name>
</gene>
<proteinExistence type="inferred from homology"/>
<dbReference type="HAMAP" id="MF_00618">
    <property type="entry name" value="Ferredoxin_bilin_red"/>
    <property type="match status" value="1"/>
</dbReference>
<dbReference type="NCBIfam" id="NF002760">
    <property type="entry name" value="PRK02816.1"/>
    <property type="match status" value="1"/>
</dbReference>
<dbReference type="Pfam" id="PF05996">
    <property type="entry name" value="Fe_bilin_red"/>
    <property type="match status" value="1"/>
</dbReference>
<evidence type="ECO:0000256" key="6">
    <source>
        <dbReference type="HAMAP-Rule" id="MF_00618"/>
    </source>
</evidence>
<dbReference type="InterPro" id="IPR022870">
    <property type="entry name" value="Ferredoxin_bilin_OxRdtase"/>
</dbReference>
<dbReference type="HOGENOM" id="CLU_074224_0_0_3"/>
<dbReference type="RefSeq" id="WP_012167450.1">
    <property type="nucleotide sequence ID" value="NC_009928.1"/>
</dbReference>
<name>A8ZMS5_ACAM1</name>
<reference evidence="7 8" key="1">
    <citation type="journal article" date="2008" name="Proc. Natl. Acad. Sci. U.S.A.">
        <title>Niche adaptation and genome expansion in the chlorophyll d-producing cyanobacterium Acaryochloris marina.</title>
        <authorList>
            <person name="Swingley W.D."/>
            <person name="Chen M."/>
            <person name="Cheung P.C."/>
            <person name="Conrad A.L."/>
            <person name="Dejesa L.C."/>
            <person name="Hao J."/>
            <person name="Honchak B.M."/>
            <person name="Karbach L.E."/>
            <person name="Kurdoglu A."/>
            <person name="Lahiri S."/>
            <person name="Mastrian S.D."/>
            <person name="Miyashita H."/>
            <person name="Page L."/>
            <person name="Ramakrishna P."/>
            <person name="Satoh S."/>
            <person name="Sattley W.M."/>
            <person name="Shimada Y."/>
            <person name="Taylor H.L."/>
            <person name="Tomo T."/>
            <person name="Tsuchiya T."/>
            <person name="Wang Z.T."/>
            <person name="Raymond J."/>
            <person name="Mimuro M."/>
            <person name="Blankenship R.E."/>
            <person name="Touchman J.W."/>
        </authorList>
    </citation>
    <scope>NUCLEOTIDE SEQUENCE [LARGE SCALE GENOMIC DNA]</scope>
    <source>
        <strain evidence="8">MBIC 11017</strain>
        <plasmid evidence="8">Plasmid pREB3</plasmid>
    </source>
</reference>
<dbReference type="EMBL" id="CP000840">
    <property type="protein sequence ID" value="ABW32486.1"/>
    <property type="molecule type" value="Genomic_DNA"/>
</dbReference>
<keyword evidence="4 6" id="KW-0560">Oxidoreductase</keyword>
<dbReference type="PANTHER" id="PTHR34557:SF1">
    <property type="entry name" value="PHYTOCHROMOBILIN:FERREDOXIN OXIDOREDUCTASE, CHLOROPLASTIC"/>
    <property type="match status" value="1"/>
</dbReference>
<comment type="catalytic activity">
    <reaction evidence="5 6">
        <text>(2R,3Z)-phycocyanobilin + 4 oxidized [2Fe-2S]-[ferredoxin] = biliverdin IXalpha + 4 reduced [2Fe-2S]-[ferredoxin] + 4 H(+)</text>
        <dbReference type="Rhea" id="RHEA:15309"/>
        <dbReference type="Rhea" id="RHEA-COMP:10000"/>
        <dbReference type="Rhea" id="RHEA-COMP:10001"/>
        <dbReference type="ChEBI" id="CHEBI:15378"/>
        <dbReference type="ChEBI" id="CHEBI:33737"/>
        <dbReference type="ChEBI" id="CHEBI:33738"/>
        <dbReference type="ChEBI" id="CHEBI:57437"/>
        <dbReference type="ChEBI" id="CHEBI:57991"/>
        <dbReference type="EC" id="1.3.7.5"/>
    </reaction>
</comment>
<dbReference type="InterPro" id="IPR009249">
    <property type="entry name" value="Ferredoxin-dep_bilin_Rdtase"/>
</dbReference>
<keyword evidence="7" id="KW-0614">Plasmid</keyword>
<dbReference type="KEGG" id="amr:AM1_C0185"/>
<evidence type="ECO:0000313" key="7">
    <source>
        <dbReference type="EMBL" id="ABW32486.1"/>
    </source>
</evidence>
<geneLocation type="plasmid" evidence="7 8">
    <name>pREB3</name>
</geneLocation>
<evidence type="ECO:0000313" key="8">
    <source>
        <dbReference type="Proteomes" id="UP000000268"/>
    </source>
</evidence>
<dbReference type="GO" id="GO:0050897">
    <property type="term" value="F:cobalt ion binding"/>
    <property type="evidence" value="ECO:0007669"/>
    <property type="project" value="InterPro"/>
</dbReference>
<evidence type="ECO:0000256" key="2">
    <source>
        <dbReference type="ARBA" id="ARBA00012716"/>
    </source>
</evidence>
<dbReference type="Proteomes" id="UP000000268">
    <property type="component" value="Plasmid pREB3"/>
</dbReference>
<organism evidence="7 8">
    <name type="scientific">Acaryochloris marina (strain MBIC 11017)</name>
    <dbReference type="NCBI Taxonomy" id="329726"/>
    <lineage>
        <taxon>Bacteria</taxon>
        <taxon>Bacillati</taxon>
        <taxon>Cyanobacteriota</taxon>
        <taxon>Cyanophyceae</taxon>
        <taxon>Acaryochloridales</taxon>
        <taxon>Acaryochloridaceae</taxon>
        <taxon>Acaryochloris</taxon>
    </lineage>
</organism>
<dbReference type="Gene3D" id="3.40.1500.20">
    <property type="match status" value="1"/>
</dbReference>
<evidence type="ECO:0000256" key="1">
    <source>
        <dbReference type="ARBA" id="ARBA00006908"/>
    </source>
</evidence>
<keyword evidence="8" id="KW-1185">Reference proteome</keyword>
<accession>A8ZMS5</accession>
<evidence type="ECO:0000256" key="5">
    <source>
        <dbReference type="ARBA" id="ARBA00049084"/>
    </source>
</evidence>
<dbReference type="AlphaFoldDB" id="A8ZMS5"/>
<dbReference type="EC" id="1.3.7.5" evidence="2 6"/>
<sequence length="237" mass="27851">MSIRHLQHHLIQKLANQIEMIWVKKLDISCYLLPPEFTYLKGIFEDQNLVIENICYKSEHFRKLHIELAHLGNGLDVLHCVMFPKTKYDLPIFGADIISARGKISAAIVDLSPVTSDRTLPKDYCKYLNNLPEVKFSKIRKLPDWGDIFSEYCLFIQPQNTEEENHFLNRVTLYLSWHCEKALLSQIVEPSEISNIHEGHAHYCQQQKLNDKTRRILEKAFGKEWANTYMDRVLFDF</sequence>
<dbReference type="OrthoDB" id="581340at2"/>
<evidence type="ECO:0000256" key="4">
    <source>
        <dbReference type="ARBA" id="ARBA00023002"/>
    </source>
</evidence>
<comment type="similarity">
    <text evidence="1 6">Belongs to the HY2 family.</text>
</comment>